<dbReference type="PANTHER" id="PTHR35807:SF1">
    <property type="entry name" value="TRANSCRIPTIONAL REGULATOR REDD"/>
    <property type="match status" value="1"/>
</dbReference>
<accession>A0A1X0ITU9</accession>
<dbReference type="SUPFAM" id="SSF52540">
    <property type="entry name" value="P-loop containing nucleoside triphosphate hydrolases"/>
    <property type="match status" value="1"/>
</dbReference>
<dbReference type="Pfam" id="PF03704">
    <property type="entry name" value="BTAD"/>
    <property type="match status" value="1"/>
</dbReference>
<protein>
    <submittedName>
        <fullName evidence="8">Transcriptional regulator</fullName>
    </submittedName>
</protein>
<sequence length="1112" mass="117643">MAAPHQQPVRVAVLGPVRAWHGSTPVDVGGPRQRSLLARLVLAKGQVVSVDRLIEDLWHGEPPPKALSALQAYVSHLRRVLEPGRARRAPAELIVSAAPGYRLALPADSVDAWWFDEQVRAAEAEPDPAQRVELLTAALEQWAGEPYAEVSDAAWAIAEIARLAELRLAAIELRASAQLALGHHSAVIGALERVVLEHPTREGAAAILATALYRAGRQVAALAVLRSTRDHLADELGLEPGRALRDLERDILRHAAHLDDDQPAALPLPQAPSSVPDMSEPSAPHGRSRELAAIDAAAHDARAGGSRLVWVGGEAGAGKTTVTGAAATRLRAAGWTVAAGRCPEVDGAPPGWAWTEVLRHFSDSFAAADQRLIRALAPLLHDAEHANEDGDQSTFWTAHAVADVIGRSATVQPVAVLLDDLHRTDGLTLELLRLVVHELQDRPVLIVATYRPSESGTELAAARAALAVRTVAHLSIGGLDARATAALAAECGLTDLTDNESQLLHDRTGGNPLFVREMARLMLSEGLDTARVAVPTGVGDVLRRRLIRLPGATVTALRQAAVLGREIDVDLLAELAQRDPDDVFEALEPAVLVGLLEEPAPGQVRFAHALVRDTLYEDTSLLRRSRLHAAVLDLLVARSTDPAALAYHAVAAATPASAAAAAELAMAAGRDADRVGAPAEAARQWQAAVRMLKLANRAEAGPPDAERSIEAYCGWVAASARVGDVVAARAGLKEALPLADGSDGRVARLLTSWDAPLIWRVRISDRADADIVDPLQRVLRGELSPEVRVRLLTTLFAELEGADHDAALAASAEALTLARALYERDPQVHGRLLCAALNARAYAALGPDLAHERERLTNEFLSVAEASAAVDYQAVAHWLAFLAAAGRSDLVAALDHVDLAVARAGTGQLAPLLTVLEVFTAQLTVLAGRIDEGERRYVGAARQLAEQGTANGAQMGLVGRFTAGLARGELAPLADDLLAVHTHVSTSIADGAVLALLSAGRPDDARQIWASREPVERSYYWLAMTTLRAHAAVALGDADAAIRCAEELQPFSGRMAGLDNGSLLAGAVDDALAAVADLRGADADARRYRAAAAALRTQLAAEAARLVDRVSR</sequence>
<dbReference type="SUPFAM" id="SSF46894">
    <property type="entry name" value="C-terminal effector domain of the bipartite response regulators"/>
    <property type="match status" value="1"/>
</dbReference>
<dbReference type="Pfam" id="PF13191">
    <property type="entry name" value="AAA_16"/>
    <property type="match status" value="1"/>
</dbReference>
<keyword evidence="4" id="KW-0804">Transcription</keyword>
<dbReference type="GO" id="GO:0006355">
    <property type="term" value="P:regulation of DNA-templated transcription"/>
    <property type="evidence" value="ECO:0007669"/>
    <property type="project" value="InterPro"/>
</dbReference>
<dbReference type="InterPro" id="IPR001867">
    <property type="entry name" value="OmpR/PhoB-type_DNA-bd"/>
</dbReference>
<reference evidence="8 9" key="1">
    <citation type="submission" date="2016-12" db="EMBL/GenBank/DDBJ databases">
        <title>The new phylogeny of genus Mycobacterium.</title>
        <authorList>
            <person name="Tortoli E."/>
            <person name="Trovato A."/>
            <person name="Cirillo D.M."/>
        </authorList>
    </citation>
    <scope>NUCLEOTIDE SEQUENCE [LARGE SCALE GENOMIC DNA]</scope>
    <source>
        <strain evidence="8 9">DSM 44223</strain>
    </source>
</reference>
<dbReference type="Gene3D" id="1.10.10.10">
    <property type="entry name" value="Winged helix-like DNA-binding domain superfamily/Winged helix DNA-binding domain"/>
    <property type="match status" value="1"/>
</dbReference>
<dbReference type="SMART" id="SM00862">
    <property type="entry name" value="Trans_reg_C"/>
    <property type="match status" value="1"/>
</dbReference>
<dbReference type="SMART" id="SM01043">
    <property type="entry name" value="BTAD"/>
    <property type="match status" value="1"/>
</dbReference>
<keyword evidence="2" id="KW-0805">Transcription regulation</keyword>
<evidence type="ECO:0000313" key="8">
    <source>
        <dbReference type="EMBL" id="ORB52262.1"/>
    </source>
</evidence>
<feature type="region of interest" description="Disordered" evidence="6">
    <location>
        <begin position="258"/>
        <end position="288"/>
    </location>
</feature>
<proteinExistence type="inferred from homology"/>
<feature type="domain" description="OmpR/PhoB-type" evidence="7">
    <location>
        <begin position="1"/>
        <end position="105"/>
    </location>
</feature>
<evidence type="ECO:0000256" key="4">
    <source>
        <dbReference type="ARBA" id="ARBA00023163"/>
    </source>
</evidence>
<dbReference type="CDD" id="cd15831">
    <property type="entry name" value="BTAD"/>
    <property type="match status" value="1"/>
</dbReference>
<evidence type="ECO:0000259" key="7">
    <source>
        <dbReference type="PROSITE" id="PS51755"/>
    </source>
</evidence>
<dbReference type="Gene3D" id="1.25.40.10">
    <property type="entry name" value="Tetratricopeptide repeat domain"/>
    <property type="match status" value="1"/>
</dbReference>
<dbReference type="GO" id="GO:0003677">
    <property type="term" value="F:DNA binding"/>
    <property type="evidence" value="ECO:0007669"/>
    <property type="project" value="UniProtKB-UniRule"/>
</dbReference>
<dbReference type="PROSITE" id="PS51755">
    <property type="entry name" value="OMPR_PHOB"/>
    <property type="match status" value="1"/>
</dbReference>
<dbReference type="InterPro" id="IPR005158">
    <property type="entry name" value="BTAD"/>
</dbReference>
<evidence type="ECO:0000256" key="5">
    <source>
        <dbReference type="PROSITE-ProRule" id="PRU01091"/>
    </source>
</evidence>
<dbReference type="RefSeq" id="WP_083119982.1">
    <property type="nucleotide sequence ID" value="NZ_JACKUO010000026.1"/>
</dbReference>
<comment type="caution">
    <text evidence="8">The sequence shown here is derived from an EMBL/GenBank/DDBJ whole genome shotgun (WGS) entry which is preliminary data.</text>
</comment>
<dbReference type="EMBL" id="MVIH01000006">
    <property type="protein sequence ID" value="ORB52262.1"/>
    <property type="molecule type" value="Genomic_DNA"/>
</dbReference>
<name>A0A1X0ITU9_MYCRH</name>
<evidence type="ECO:0000256" key="3">
    <source>
        <dbReference type="ARBA" id="ARBA00023125"/>
    </source>
</evidence>
<keyword evidence="3 5" id="KW-0238">DNA-binding</keyword>
<dbReference type="InterPro" id="IPR011990">
    <property type="entry name" value="TPR-like_helical_dom_sf"/>
</dbReference>
<evidence type="ECO:0000256" key="1">
    <source>
        <dbReference type="ARBA" id="ARBA00005820"/>
    </source>
</evidence>
<evidence type="ECO:0000313" key="9">
    <source>
        <dbReference type="Proteomes" id="UP000192534"/>
    </source>
</evidence>
<dbReference type="AlphaFoldDB" id="A0A1X0ITU9"/>
<evidence type="ECO:0000256" key="2">
    <source>
        <dbReference type="ARBA" id="ARBA00023015"/>
    </source>
</evidence>
<dbReference type="PANTHER" id="PTHR35807">
    <property type="entry name" value="TRANSCRIPTIONAL REGULATOR REDD-RELATED"/>
    <property type="match status" value="1"/>
</dbReference>
<keyword evidence="9" id="KW-1185">Reference proteome</keyword>
<comment type="similarity">
    <text evidence="1">Belongs to the AfsR/DnrI/RedD regulatory family.</text>
</comment>
<gene>
    <name evidence="8" type="ORF">BST42_14915</name>
</gene>
<feature type="DNA-binding region" description="OmpR/PhoB-type" evidence="5">
    <location>
        <begin position="1"/>
        <end position="105"/>
    </location>
</feature>
<feature type="compositionally biased region" description="Low complexity" evidence="6">
    <location>
        <begin position="263"/>
        <end position="272"/>
    </location>
</feature>
<evidence type="ECO:0000256" key="6">
    <source>
        <dbReference type="SAM" id="MobiDB-lite"/>
    </source>
</evidence>
<organism evidence="8 9">
    <name type="scientific">Mycolicibacterium rhodesiae</name>
    <name type="common">Mycobacterium rhodesiae</name>
    <dbReference type="NCBI Taxonomy" id="36814"/>
    <lineage>
        <taxon>Bacteria</taxon>
        <taxon>Bacillati</taxon>
        <taxon>Actinomycetota</taxon>
        <taxon>Actinomycetes</taxon>
        <taxon>Mycobacteriales</taxon>
        <taxon>Mycobacteriaceae</taxon>
        <taxon>Mycolicibacterium</taxon>
    </lineage>
</organism>
<dbReference type="SUPFAM" id="SSF48452">
    <property type="entry name" value="TPR-like"/>
    <property type="match status" value="1"/>
</dbReference>
<dbReference type="InterPro" id="IPR016032">
    <property type="entry name" value="Sig_transdc_resp-reg_C-effctor"/>
</dbReference>
<dbReference type="GO" id="GO:0000160">
    <property type="term" value="P:phosphorelay signal transduction system"/>
    <property type="evidence" value="ECO:0007669"/>
    <property type="project" value="InterPro"/>
</dbReference>
<dbReference type="Proteomes" id="UP000192534">
    <property type="component" value="Unassembled WGS sequence"/>
</dbReference>
<dbReference type="OrthoDB" id="134712at2"/>
<dbReference type="InterPro" id="IPR027417">
    <property type="entry name" value="P-loop_NTPase"/>
</dbReference>
<dbReference type="Pfam" id="PF00486">
    <property type="entry name" value="Trans_reg_C"/>
    <property type="match status" value="1"/>
</dbReference>
<dbReference type="InterPro" id="IPR041664">
    <property type="entry name" value="AAA_16"/>
</dbReference>
<dbReference type="InterPro" id="IPR036388">
    <property type="entry name" value="WH-like_DNA-bd_sf"/>
</dbReference>
<dbReference type="InterPro" id="IPR051677">
    <property type="entry name" value="AfsR-DnrI-RedD_regulator"/>
</dbReference>